<dbReference type="Pfam" id="PF00270">
    <property type="entry name" value="DEAD"/>
    <property type="match status" value="1"/>
</dbReference>
<keyword evidence="4" id="KW-0067">ATP-binding</keyword>
<dbReference type="AlphaFoldDB" id="A0A5D0QTD0"/>
<feature type="domain" description="Helicase ATP-binding" evidence="5">
    <location>
        <begin position="101"/>
        <end position="220"/>
    </location>
</feature>
<gene>
    <name evidence="6" type="ORF">ES675_12450</name>
</gene>
<organism evidence="6 7">
    <name type="scientific">Bizionia algoritergicola</name>
    <dbReference type="NCBI Taxonomy" id="291187"/>
    <lineage>
        <taxon>Bacteria</taxon>
        <taxon>Pseudomonadati</taxon>
        <taxon>Bacteroidota</taxon>
        <taxon>Flavobacteriia</taxon>
        <taxon>Flavobacteriales</taxon>
        <taxon>Flavobacteriaceae</taxon>
        <taxon>Bizionia</taxon>
    </lineage>
</organism>
<keyword evidence="3 6" id="KW-0347">Helicase</keyword>
<dbReference type="Pfam" id="PF00271">
    <property type="entry name" value="Helicase_C"/>
    <property type="match status" value="1"/>
</dbReference>
<dbReference type="GO" id="GO:0003676">
    <property type="term" value="F:nucleic acid binding"/>
    <property type="evidence" value="ECO:0007669"/>
    <property type="project" value="InterPro"/>
</dbReference>
<evidence type="ECO:0000256" key="4">
    <source>
        <dbReference type="ARBA" id="ARBA00022840"/>
    </source>
</evidence>
<dbReference type="GO" id="GO:0004386">
    <property type="term" value="F:helicase activity"/>
    <property type="evidence" value="ECO:0007669"/>
    <property type="project" value="UniProtKB-KW"/>
</dbReference>
<sequence length="770" mass="89754">MKNLISNIMEDIEVRKAFHFVLDNLFKKGPISTTDMEILSLLKLYHPDVFTEFESTILNYMGVFYKDATPKTLKEVVFRQYRKYILDTFQNTYTPVQASIIKGIESNNCFSFSAPTSTGKSYVFLNLILQTDKDVVVVVPSRALINEYFLNLNTLIQDKKVNILTFIDKINTKNATRNVFIVTPERCRELFKQKELYDVGIFLFDEAQLSNESSKRGLYFDSIVRRSQKAFPNATFVFAHPFVKNPESQIIKNHFPKNTSSSIQYIQKNVGQLFLCSDDNWNFHHFGIDKAILGTQKKQCRFDPIEKTIQNGGSVLFYISKSKIFNRTFLNQFEKYINLCEEIESSKIDKYISQLKQYTGGDTIANKNYYSQMISLLKRGIVIHHGSLPLQTRIIVEEFTQAGFCRICFATSTLEQGINMPFDVVFLDRLESSKPLSVKNLIGRAGRSTLETKFDFGYVIISSPNKMSNFRKIMTQDEELDTVSSLEKKEQKDDDYNDFKEAILNDTYSDEYNLTEKDLNKLTATSVEKIIINILNTLFKNNEIVSLSNISSDHRNRLHFYKNFRDLYSIYLGRKLEDGESNVLDTAIKIMLWKVHGKTFKNICWYRYSYVSKTKERKDLERLGRKTNLLSAEFITGFHDIPDKNHRVYSLFPLGTKASDVDYDLVMYDTYDFIDKLIGFKLSDIFYATFIKYYEKTKDKRTQKLAKYIRFGTDDESSIWMLRYGMSFEDIELLAKHIKSINAEEIVFEESILNVPKEQRISIERFIVNK</sequence>
<proteinExistence type="predicted"/>
<keyword evidence="2" id="KW-0378">Hydrolase</keyword>
<comment type="caution">
    <text evidence="6">The sequence shown here is derived from an EMBL/GenBank/DDBJ whole genome shotgun (WGS) entry which is preliminary data.</text>
</comment>
<dbReference type="OrthoDB" id="9815222at2"/>
<evidence type="ECO:0000256" key="2">
    <source>
        <dbReference type="ARBA" id="ARBA00022801"/>
    </source>
</evidence>
<evidence type="ECO:0000256" key="1">
    <source>
        <dbReference type="ARBA" id="ARBA00022741"/>
    </source>
</evidence>
<accession>A0A5D0QTD0</accession>
<evidence type="ECO:0000256" key="3">
    <source>
        <dbReference type="ARBA" id="ARBA00022806"/>
    </source>
</evidence>
<name>A0A5D0QTD0_9FLAO</name>
<dbReference type="InterPro" id="IPR027417">
    <property type="entry name" value="P-loop_NTPase"/>
</dbReference>
<dbReference type="Proteomes" id="UP000324358">
    <property type="component" value="Unassembled WGS sequence"/>
</dbReference>
<dbReference type="Gene3D" id="3.40.50.300">
    <property type="entry name" value="P-loop containing nucleotide triphosphate hydrolases"/>
    <property type="match status" value="2"/>
</dbReference>
<dbReference type="InterPro" id="IPR001650">
    <property type="entry name" value="Helicase_C-like"/>
</dbReference>
<dbReference type="PANTHER" id="PTHR47961">
    <property type="entry name" value="DNA POLYMERASE THETA, PUTATIVE (AFU_ORTHOLOGUE AFUA_1G05260)-RELATED"/>
    <property type="match status" value="1"/>
</dbReference>
<dbReference type="PROSITE" id="PS51192">
    <property type="entry name" value="HELICASE_ATP_BIND_1"/>
    <property type="match status" value="1"/>
</dbReference>
<evidence type="ECO:0000259" key="5">
    <source>
        <dbReference type="PROSITE" id="PS51192"/>
    </source>
</evidence>
<dbReference type="SMART" id="SM00490">
    <property type="entry name" value="HELICc"/>
    <property type="match status" value="1"/>
</dbReference>
<dbReference type="EMBL" id="VSKL01000005">
    <property type="protein sequence ID" value="TYB71971.1"/>
    <property type="molecule type" value="Genomic_DNA"/>
</dbReference>
<dbReference type="PANTHER" id="PTHR47961:SF4">
    <property type="entry name" value="ACTIVATING SIGNAL COINTEGRATOR 1 COMPLEX SUBUNIT 3"/>
    <property type="match status" value="1"/>
</dbReference>
<dbReference type="InterPro" id="IPR050474">
    <property type="entry name" value="Hel308_SKI2-like"/>
</dbReference>
<dbReference type="RefSeq" id="WP_066256639.1">
    <property type="nucleotide sequence ID" value="NZ_VSKL01000005.1"/>
</dbReference>
<dbReference type="InterPro" id="IPR014001">
    <property type="entry name" value="Helicase_ATP-bd"/>
</dbReference>
<dbReference type="SMART" id="SM00487">
    <property type="entry name" value="DEXDc"/>
    <property type="match status" value="1"/>
</dbReference>
<dbReference type="GO" id="GO:0005524">
    <property type="term" value="F:ATP binding"/>
    <property type="evidence" value="ECO:0007669"/>
    <property type="project" value="UniProtKB-KW"/>
</dbReference>
<dbReference type="SUPFAM" id="SSF52540">
    <property type="entry name" value="P-loop containing nucleoside triphosphate hydrolases"/>
    <property type="match status" value="1"/>
</dbReference>
<keyword evidence="7" id="KW-1185">Reference proteome</keyword>
<dbReference type="InterPro" id="IPR011545">
    <property type="entry name" value="DEAD/DEAH_box_helicase_dom"/>
</dbReference>
<protein>
    <submittedName>
        <fullName evidence="6">DEAD/DEAH box helicase</fullName>
    </submittedName>
</protein>
<keyword evidence="1" id="KW-0547">Nucleotide-binding</keyword>
<dbReference type="GO" id="GO:0016787">
    <property type="term" value="F:hydrolase activity"/>
    <property type="evidence" value="ECO:0007669"/>
    <property type="project" value="UniProtKB-KW"/>
</dbReference>
<evidence type="ECO:0000313" key="7">
    <source>
        <dbReference type="Proteomes" id="UP000324358"/>
    </source>
</evidence>
<reference evidence="6 7" key="1">
    <citation type="submission" date="2019-08" db="EMBL/GenBank/DDBJ databases">
        <title>Genomes of Antarctic Bizionia species.</title>
        <authorList>
            <person name="Bowman J.P."/>
        </authorList>
    </citation>
    <scope>NUCLEOTIDE SEQUENCE [LARGE SCALE GENOMIC DNA]</scope>
    <source>
        <strain evidence="6 7">APA-1</strain>
    </source>
</reference>
<evidence type="ECO:0000313" key="6">
    <source>
        <dbReference type="EMBL" id="TYB71971.1"/>
    </source>
</evidence>